<dbReference type="CDD" id="cd15489">
    <property type="entry name" value="PHD_SF"/>
    <property type="match status" value="1"/>
</dbReference>
<feature type="compositionally biased region" description="Polar residues" evidence="5">
    <location>
        <begin position="532"/>
        <end position="545"/>
    </location>
</feature>
<proteinExistence type="predicted"/>
<evidence type="ECO:0000256" key="2">
    <source>
        <dbReference type="ARBA" id="ARBA00022771"/>
    </source>
</evidence>
<evidence type="ECO:0000256" key="3">
    <source>
        <dbReference type="ARBA" id="ARBA00022833"/>
    </source>
</evidence>
<feature type="region of interest" description="Disordered" evidence="5">
    <location>
        <begin position="462"/>
        <end position="545"/>
    </location>
</feature>
<feature type="domain" description="PHD-type" evidence="6">
    <location>
        <begin position="94"/>
        <end position="150"/>
    </location>
</feature>
<dbReference type="AlphaFoldDB" id="A0A6H5HK65"/>
<feature type="compositionally biased region" description="Low complexity" evidence="5">
    <location>
        <begin position="509"/>
        <end position="526"/>
    </location>
</feature>
<dbReference type="GO" id="GO:0008270">
    <property type="term" value="F:zinc ion binding"/>
    <property type="evidence" value="ECO:0007669"/>
    <property type="project" value="UniProtKB-KW"/>
</dbReference>
<keyword evidence="2 4" id="KW-0863">Zinc-finger</keyword>
<gene>
    <name evidence="7" type="ORF">NTEN_LOCUS20592</name>
</gene>
<keyword evidence="1" id="KW-0479">Metal-binding</keyword>
<evidence type="ECO:0000256" key="1">
    <source>
        <dbReference type="ARBA" id="ARBA00022723"/>
    </source>
</evidence>
<dbReference type="InterPro" id="IPR013083">
    <property type="entry name" value="Znf_RING/FYVE/PHD"/>
</dbReference>
<evidence type="ECO:0000313" key="7">
    <source>
        <dbReference type="EMBL" id="CAB0016398.1"/>
    </source>
</evidence>
<dbReference type="PROSITE" id="PS50016">
    <property type="entry name" value="ZF_PHD_2"/>
    <property type="match status" value="1"/>
</dbReference>
<reference evidence="7 8" key="1">
    <citation type="submission" date="2020-02" db="EMBL/GenBank/DDBJ databases">
        <authorList>
            <person name="Ferguson B K."/>
        </authorList>
    </citation>
    <scope>NUCLEOTIDE SEQUENCE [LARGE SCALE GENOMIC DNA]</scope>
</reference>
<name>A0A6H5HK65_9HEMI</name>
<evidence type="ECO:0000256" key="5">
    <source>
        <dbReference type="SAM" id="MobiDB-lite"/>
    </source>
</evidence>
<dbReference type="SUPFAM" id="SSF57903">
    <property type="entry name" value="FYVE/PHD zinc finger"/>
    <property type="match status" value="1"/>
</dbReference>
<accession>A0A6H5HK65</accession>
<dbReference type="InterPro" id="IPR011011">
    <property type="entry name" value="Znf_FYVE_PHD"/>
</dbReference>
<sequence length="607" mass="69262">MVVDSDLIFENSKSKSSGSGGNLRLHFTASRQSLFTFSQFLTFEVPAVVQSSSPNGQKMRKNFFKAFVQLTHCFPWPGIPTVAFSELSTTMSNGDTCNTCSKTIDNQRDAALCSSCSSIHHIACVGYTPEAWSKEGQRKAQWKCATCKETIRIKTDVSALVQKQKKLEENLSLFDKKISDIREAFDIKFEELKTLQTQNMDEVRAEMNKIIQAYETVNAKLSAIEKKPSIHDPTGVNSANPAPLPGQSTLSDGSVLYMDAKIPATSYYSAIPHFLEDKLKNLPKFREHDDLSILQFLSGLYDLHMIAEKYFIQILERVATTQNIKLLQRLLADTPNQQELTFQQVAKQVLNTLTSIKTRMSFQLEFLFRPQKNGETFREYVEDLTKYSIILQAHSPSEVIEIILTGVNDQTRSKFQFQTTPTTLKELDNLIEHVEKLEKHADTSKSREDLSDLSNFAKAHFSQPKNYSYRPQGNHMAYRPVSPNPPRQNLSPQPWQPRGGYHPPRRAPNNNYTWNNQNRQNQSSNSPVPKPQRQSSFRANNPNWTTKFKKETVNFAQPLYPMALPPWSYYNYAMYPFPCPPPPTAQEQKTQKNEEKDGKSNKTNQKN</sequence>
<protein>
    <recommendedName>
        <fullName evidence="6">PHD-type domain-containing protein</fullName>
    </recommendedName>
</protein>
<evidence type="ECO:0000313" key="8">
    <source>
        <dbReference type="Proteomes" id="UP000479000"/>
    </source>
</evidence>
<evidence type="ECO:0000256" key="4">
    <source>
        <dbReference type="PROSITE-ProRule" id="PRU00146"/>
    </source>
</evidence>
<dbReference type="Gene3D" id="3.30.40.10">
    <property type="entry name" value="Zinc/RING finger domain, C3HC4 (zinc finger)"/>
    <property type="match status" value="1"/>
</dbReference>
<feature type="compositionally biased region" description="Basic and acidic residues" evidence="5">
    <location>
        <begin position="589"/>
        <end position="600"/>
    </location>
</feature>
<organism evidence="7 8">
    <name type="scientific">Nesidiocoris tenuis</name>
    <dbReference type="NCBI Taxonomy" id="355587"/>
    <lineage>
        <taxon>Eukaryota</taxon>
        <taxon>Metazoa</taxon>
        <taxon>Ecdysozoa</taxon>
        <taxon>Arthropoda</taxon>
        <taxon>Hexapoda</taxon>
        <taxon>Insecta</taxon>
        <taxon>Pterygota</taxon>
        <taxon>Neoptera</taxon>
        <taxon>Paraneoptera</taxon>
        <taxon>Hemiptera</taxon>
        <taxon>Heteroptera</taxon>
        <taxon>Panheteroptera</taxon>
        <taxon>Cimicomorpha</taxon>
        <taxon>Miridae</taxon>
        <taxon>Dicyphina</taxon>
        <taxon>Nesidiocoris</taxon>
    </lineage>
</organism>
<dbReference type="InterPro" id="IPR019787">
    <property type="entry name" value="Znf_PHD-finger"/>
</dbReference>
<dbReference type="EMBL" id="CADCXU010030303">
    <property type="protein sequence ID" value="CAB0016398.1"/>
    <property type="molecule type" value="Genomic_DNA"/>
</dbReference>
<keyword evidence="3" id="KW-0862">Zinc</keyword>
<evidence type="ECO:0000259" key="6">
    <source>
        <dbReference type="PROSITE" id="PS50016"/>
    </source>
</evidence>
<dbReference type="OrthoDB" id="5989141at2759"/>
<keyword evidence="8" id="KW-1185">Reference proteome</keyword>
<feature type="region of interest" description="Disordered" evidence="5">
    <location>
        <begin position="578"/>
        <end position="607"/>
    </location>
</feature>
<dbReference type="Proteomes" id="UP000479000">
    <property type="component" value="Unassembled WGS sequence"/>
</dbReference>